<protein>
    <recommendedName>
        <fullName evidence="9">Plexin domain-containing protein 2</fullName>
    </recommendedName>
</protein>
<dbReference type="InterPro" id="IPR031152">
    <property type="entry name" value="PLXDC"/>
</dbReference>
<evidence type="ECO:0000256" key="5">
    <source>
        <dbReference type="SAM" id="Phobius"/>
    </source>
</evidence>
<evidence type="ECO:0008006" key="9">
    <source>
        <dbReference type="Google" id="ProtNLM"/>
    </source>
</evidence>
<keyword evidence="4 5" id="KW-1133">Transmembrane helix</keyword>
<keyword evidence="2 5" id="KW-0812">Transmembrane</keyword>
<keyword evidence="5" id="KW-0472">Membrane</keyword>
<evidence type="ECO:0000256" key="1">
    <source>
        <dbReference type="ARBA" id="ARBA00004479"/>
    </source>
</evidence>
<sequence length="480" mass="53797">MAFKGSRTMTLLVFVFVLLCVSRHNYATEDIQYRILGQSPSFSSVINFSQQSHSRYRRQNSGDFIGNNNDSTPLPTTTTDPLANASIVSDDHAYYTSQIVQDNAVSFWVELENATRHETLSDSHKTAITAKLNWNFPFYGHNITNVTIATGGFLYMSPFLHQWLTATQYIAPLMANFDSSIGNNSEIYYKDFNGKFVVEWRDIHLKGQNSSTGDAFKFQTILHQNGSIVFVYKQLPIEVVNISTTDHPVKIGLSDAFYIDTTLGNVRRRTIYEYHRVSLDIKIIKSKTVILLHPKPTCNIARDCDTCLNQKTNFTCKWCGIVNRCSDSVDWHRQEWLDNGCLEYSTKNCSAIPTPRTTSTTSSTYRTTTSTYRATTTKCQGSGSSNCSLIPVAVPRKQSDSEGHSASSLPVVIAVVVIVIIIVGALVAWFVHAYRNPTSASGIWLMEHRPSQMKAKLANMRFWKNTSGSGGDKYKVEAEA</sequence>
<comment type="caution">
    <text evidence="7">The sequence shown here is derived from an EMBL/GenBank/DDBJ whole genome shotgun (WGS) entry which is preliminary data.</text>
</comment>
<dbReference type="AlphaFoldDB" id="A0AAE0SCP0"/>
<evidence type="ECO:0000256" key="3">
    <source>
        <dbReference type="ARBA" id="ARBA00022729"/>
    </source>
</evidence>
<comment type="subcellular location">
    <subcellularLocation>
        <location evidence="1">Membrane</location>
        <topology evidence="1">Single-pass type I membrane protein</topology>
    </subcellularLocation>
</comment>
<name>A0AAE0SCP0_9BIVA</name>
<dbReference type="EMBL" id="JAEAOA010002360">
    <property type="protein sequence ID" value="KAK3589610.1"/>
    <property type="molecule type" value="Genomic_DNA"/>
</dbReference>
<evidence type="ECO:0000256" key="6">
    <source>
        <dbReference type="SAM" id="SignalP"/>
    </source>
</evidence>
<organism evidence="7 8">
    <name type="scientific">Potamilus streckersoni</name>
    <dbReference type="NCBI Taxonomy" id="2493646"/>
    <lineage>
        <taxon>Eukaryota</taxon>
        <taxon>Metazoa</taxon>
        <taxon>Spiralia</taxon>
        <taxon>Lophotrochozoa</taxon>
        <taxon>Mollusca</taxon>
        <taxon>Bivalvia</taxon>
        <taxon>Autobranchia</taxon>
        <taxon>Heteroconchia</taxon>
        <taxon>Palaeoheterodonta</taxon>
        <taxon>Unionida</taxon>
        <taxon>Unionoidea</taxon>
        <taxon>Unionidae</taxon>
        <taxon>Ambleminae</taxon>
        <taxon>Lampsilini</taxon>
        <taxon>Potamilus</taxon>
    </lineage>
</organism>
<evidence type="ECO:0000256" key="4">
    <source>
        <dbReference type="ARBA" id="ARBA00022989"/>
    </source>
</evidence>
<evidence type="ECO:0000313" key="8">
    <source>
        <dbReference type="Proteomes" id="UP001195483"/>
    </source>
</evidence>
<dbReference type="GO" id="GO:0016020">
    <property type="term" value="C:membrane"/>
    <property type="evidence" value="ECO:0007669"/>
    <property type="project" value="UniProtKB-SubCell"/>
</dbReference>
<accession>A0AAE0SCP0</accession>
<dbReference type="PANTHER" id="PTHR13055">
    <property type="entry name" value="TUMOR ENDOTHELIAL MARKER 7 RELATED"/>
    <property type="match status" value="1"/>
</dbReference>
<proteinExistence type="predicted"/>
<keyword evidence="3 6" id="KW-0732">Signal</keyword>
<dbReference type="Proteomes" id="UP001195483">
    <property type="component" value="Unassembled WGS sequence"/>
</dbReference>
<dbReference type="PANTHER" id="PTHR13055:SF12">
    <property type="entry name" value="LD40707P"/>
    <property type="match status" value="1"/>
</dbReference>
<keyword evidence="8" id="KW-1185">Reference proteome</keyword>
<feature type="transmembrane region" description="Helical" evidence="5">
    <location>
        <begin position="409"/>
        <end position="431"/>
    </location>
</feature>
<gene>
    <name evidence="7" type="ORF">CHS0354_043070</name>
</gene>
<reference evidence="7" key="1">
    <citation type="journal article" date="2021" name="Genome Biol. Evol.">
        <title>A High-Quality Reference Genome for a Parasitic Bivalve with Doubly Uniparental Inheritance (Bivalvia: Unionida).</title>
        <authorList>
            <person name="Smith C.H."/>
        </authorList>
    </citation>
    <scope>NUCLEOTIDE SEQUENCE</scope>
    <source>
        <strain evidence="7">CHS0354</strain>
    </source>
</reference>
<reference evidence="7" key="2">
    <citation type="journal article" date="2021" name="Genome Biol. Evol.">
        <title>Developing a high-quality reference genome for a parasitic bivalve with doubly uniparental inheritance (Bivalvia: Unionida).</title>
        <authorList>
            <person name="Smith C.H."/>
        </authorList>
    </citation>
    <scope>NUCLEOTIDE SEQUENCE</scope>
    <source>
        <strain evidence="7">CHS0354</strain>
        <tissue evidence="7">Mantle</tissue>
    </source>
</reference>
<feature type="chain" id="PRO_5042072934" description="Plexin domain-containing protein 2" evidence="6">
    <location>
        <begin position="28"/>
        <end position="480"/>
    </location>
</feature>
<evidence type="ECO:0000256" key="2">
    <source>
        <dbReference type="ARBA" id="ARBA00022692"/>
    </source>
</evidence>
<feature type="signal peptide" evidence="6">
    <location>
        <begin position="1"/>
        <end position="27"/>
    </location>
</feature>
<evidence type="ECO:0000313" key="7">
    <source>
        <dbReference type="EMBL" id="KAK3589610.1"/>
    </source>
</evidence>
<reference evidence="7" key="3">
    <citation type="submission" date="2023-05" db="EMBL/GenBank/DDBJ databases">
        <authorList>
            <person name="Smith C.H."/>
        </authorList>
    </citation>
    <scope>NUCLEOTIDE SEQUENCE</scope>
    <source>
        <strain evidence="7">CHS0354</strain>
        <tissue evidence="7">Mantle</tissue>
    </source>
</reference>